<protein>
    <submittedName>
        <fullName evidence="1">Cupin domain-containing protein</fullName>
    </submittedName>
</protein>
<reference evidence="1 2" key="1">
    <citation type="journal article" date="2021" name="ISME Commun">
        <title>Automated analysis of genomic sequences facilitates high-throughput and comprehensive description of bacteria.</title>
        <authorList>
            <person name="Hitch T.C.A."/>
        </authorList>
    </citation>
    <scope>NUCLEOTIDE SEQUENCE [LARGE SCALE GENOMIC DNA]</scope>
    <source>
        <strain evidence="1 2">Sanger_29</strain>
    </source>
</reference>
<dbReference type="Proteomes" id="UP001652338">
    <property type="component" value="Unassembled WGS sequence"/>
</dbReference>
<dbReference type="RefSeq" id="WP_262654383.1">
    <property type="nucleotide sequence ID" value="NZ_JAOQKE010000005.1"/>
</dbReference>
<proteinExistence type="predicted"/>
<dbReference type="CDD" id="cd20290">
    <property type="entry name" value="cupin_Mj0764-like"/>
    <property type="match status" value="1"/>
</dbReference>
<keyword evidence="2" id="KW-1185">Reference proteome</keyword>
<accession>A0ABT2SKE0</accession>
<organism evidence="1 2">
    <name type="scientific">Muricoprocola aceti</name>
    <dbReference type="NCBI Taxonomy" id="2981772"/>
    <lineage>
        <taxon>Bacteria</taxon>
        <taxon>Bacillati</taxon>
        <taxon>Bacillota</taxon>
        <taxon>Clostridia</taxon>
        <taxon>Lachnospirales</taxon>
        <taxon>Lachnospiraceae</taxon>
        <taxon>Muricoprocola</taxon>
    </lineage>
</organism>
<name>A0ABT2SKE0_9FIRM</name>
<evidence type="ECO:0000313" key="2">
    <source>
        <dbReference type="Proteomes" id="UP001652338"/>
    </source>
</evidence>
<sequence>MVEQIYKLTQENKKTIEKIIMDENIHYMHMILNKGECLPEHVSNAQGVYMTVVRGRLSAKLGEQETHEYPAGTVLKIPFQTKMNICNKDDDTLELIVVKASAPLTDSKNIKW</sequence>
<comment type="caution">
    <text evidence="1">The sequence shown here is derived from an EMBL/GenBank/DDBJ whole genome shotgun (WGS) entry which is preliminary data.</text>
</comment>
<dbReference type="Gene3D" id="2.60.120.10">
    <property type="entry name" value="Jelly Rolls"/>
    <property type="match status" value="1"/>
</dbReference>
<dbReference type="SUPFAM" id="SSF51182">
    <property type="entry name" value="RmlC-like cupins"/>
    <property type="match status" value="1"/>
</dbReference>
<gene>
    <name evidence="1" type="ORF">OCV47_06315</name>
</gene>
<dbReference type="EMBL" id="JAOQKE010000005">
    <property type="protein sequence ID" value="MCU6724964.1"/>
    <property type="molecule type" value="Genomic_DNA"/>
</dbReference>
<dbReference type="InterPro" id="IPR014710">
    <property type="entry name" value="RmlC-like_jellyroll"/>
</dbReference>
<evidence type="ECO:0000313" key="1">
    <source>
        <dbReference type="EMBL" id="MCU6724964.1"/>
    </source>
</evidence>
<dbReference type="InterPro" id="IPR011051">
    <property type="entry name" value="RmlC_Cupin_sf"/>
</dbReference>